<reference evidence="1 2" key="1">
    <citation type="submission" date="2020-09" db="EMBL/GenBank/DDBJ databases">
        <title>Characterization and genome sequencing of Ruminiclostridium sp. nov. MA18.</title>
        <authorList>
            <person name="Rettenmaier R."/>
            <person name="Kowollik M.-L."/>
            <person name="Liebl W."/>
            <person name="Zverlov V."/>
        </authorList>
    </citation>
    <scope>NUCLEOTIDE SEQUENCE [LARGE SCALE GENOMIC DNA]</scope>
    <source>
        <strain evidence="1 2">MA18</strain>
    </source>
</reference>
<dbReference type="AlphaFoldDB" id="A0A4U7JK46"/>
<dbReference type="RefSeq" id="WP_137695934.1">
    <property type="nucleotide sequence ID" value="NZ_CP061336.1"/>
</dbReference>
<evidence type="ECO:0000313" key="1">
    <source>
        <dbReference type="EMBL" id="QNU65413.1"/>
    </source>
</evidence>
<dbReference type="Pfam" id="PF11155">
    <property type="entry name" value="DUF2935"/>
    <property type="match status" value="2"/>
</dbReference>
<dbReference type="EMBL" id="CP061336">
    <property type="protein sequence ID" value="QNU65413.1"/>
    <property type="molecule type" value="Genomic_DNA"/>
</dbReference>
<dbReference type="Proteomes" id="UP000306409">
    <property type="component" value="Chromosome"/>
</dbReference>
<accession>A0A4U7JK46</accession>
<proteinExistence type="predicted"/>
<evidence type="ECO:0000313" key="2">
    <source>
        <dbReference type="Proteomes" id="UP000306409"/>
    </source>
</evidence>
<dbReference type="SUPFAM" id="SSF158430">
    <property type="entry name" value="Bacillus cereus metalloprotein-like"/>
    <property type="match status" value="2"/>
</dbReference>
<sequence>MLSGMEFVRQSLELHLFFGRIMKEHSFFLEVSFTPKDSKFSSQADNFRKEFDALLADVILLSNGVVSPEVLQSGEVITQYTLSAEMASAYFTGVDIQTKLTKAEAGLMGEAFIKPNPMLERKVFLLNQKAMSLISALIKFKANILSDVLSCKMFTVNYPLLIDHIMREAKLYLHMIQILQNRKEIDEEITTYEQEFFWNTIMAEHSKFIRGLLDPAENELFNAANNFGNEFDKLANEAKQAMGNSLFGDKVTNESLKATKEIRDFKAAGTKGILECKIRSIIIPLLADHTLREANHYLRLLKIIKKH</sequence>
<dbReference type="InterPro" id="IPR021328">
    <property type="entry name" value="CotB-like"/>
</dbReference>
<name>A0A4U7JK46_9FIRM</name>
<protein>
    <submittedName>
        <fullName evidence="1">DUF2935 domain-containing protein</fullName>
    </submittedName>
</protein>
<keyword evidence="2" id="KW-1185">Reference proteome</keyword>
<dbReference type="OrthoDB" id="1633927at2"/>
<dbReference type="Gene3D" id="1.20.1260.120">
    <property type="entry name" value="Protein of unknown function DUF2935"/>
    <property type="match status" value="1"/>
</dbReference>
<organism evidence="1 2">
    <name type="scientific">Ruminiclostridium herbifermentans</name>
    <dbReference type="NCBI Taxonomy" id="2488810"/>
    <lineage>
        <taxon>Bacteria</taxon>
        <taxon>Bacillati</taxon>
        <taxon>Bacillota</taxon>
        <taxon>Clostridia</taxon>
        <taxon>Eubacteriales</taxon>
        <taxon>Oscillospiraceae</taxon>
        <taxon>Ruminiclostridium</taxon>
    </lineage>
</organism>
<dbReference type="KEGG" id="rher:EHE19_010735"/>
<gene>
    <name evidence="1" type="ORF">EHE19_010735</name>
</gene>